<keyword evidence="3" id="KW-1185">Reference proteome</keyword>
<dbReference type="EMBL" id="JABDTM020023465">
    <property type="protein sequence ID" value="KAH0815154.1"/>
    <property type="molecule type" value="Genomic_DNA"/>
</dbReference>
<reference evidence="2" key="1">
    <citation type="journal article" date="2020" name="J Insects Food Feed">
        <title>The yellow mealworm (Tenebrio molitor) genome: a resource for the emerging insects as food and feed industry.</title>
        <authorList>
            <person name="Eriksson T."/>
            <person name="Andere A."/>
            <person name="Kelstrup H."/>
            <person name="Emery V."/>
            <person name="Picard C."/>
        </authorList>
    </citation>
    <scope>NUCLEOTIDE SEQUENCE</scope>
    <source>
        <strain evidence="2">Stoneville</strain>
        <tissue evidence="2">Whole head</tissue>
    </source>
</reference>
<evidence type="ECO:0000313" key="2">
    <source>
        <dbReference type="EMBL" id="KAH0815154.1"/>
    </source>
</evidence>
<dbReference type="Proteomes" id="UP000719412">
    <property type="component" value="Unassembled WGS sequence"/>
</dbReference>
<proteinExistence type="predicted"/>
<feature type="compositionally biased region" description="Basic and acidic residues" evidence="1">
    <location>
        <begin position="44"/>
        <end position="61"/>
    </location>
</feature>
<accession>A0A8J6LAW3</accession>
<feature type="region of interest" description="Disordered" evidence="1">
    <location>
        <begin position="12"/>
        <end position="61"/>
    </location>
</feature>
<protein>
    <submittedName>
        <fullName evidence="2">Uncharacterized protein</fullName>
    </submittedName>
</protein>
<feature type="compositionally biased region" description="Polar residues" evidence="1">
    <location>
        <begin position="13"/>
        <end position="28"/>
    </location>
</feature>
<organism evidence="2 3">
    <name type="scientific">Tenebrio molitor</name>
    <name type="common">Yellow mealworm beetle</name>
    <dbReference type="NCBI Taxonomy" id="7067"/>
    <lineage>
        <taxon>Eukaryota</taxon>
        <taxon>Metazoa</taxon>
        <taxon>Ecdysozoa</taxon>
        <taxon>Arthropoda</taxon>
        <taxon>Hexapoda</taxon>
        <taxon>Insecta</taxon>
        <taxon>Pterygota</taxon>
        <taxon>Neoptera</taxon>
        <taxon>Endopterygota</taxon>
        <taxon>Coleoptera</taxon>
        <taxon>Polyphaga</taxon>
        <taxon>Cucujiformia</taxon>
        <taxon>Tenebrionidae</taxon>
        <taxon>Tenebrio</taxon>
    </lineage>
</organism>
<sequence>MSISRAKALELDSSFSGRDSVPPIQTQKIPIVDLNPPNLKNNKHKEETDSGGEEMKTVRLPRKVPDVGSRDLLLRLLHTQPTKRLRSLRTLQTIAFYKNFNFEDVKLKKVCWSVLPTPNECQLLQVRPIDLLPGAPQEEVVEFDGFDESFDTVL</sequence>
<gene>
    <name evidence="2" type="ORF">GEV33_007638</name>
</gene>
<dbReference type="AlphaFoldDB" id="A0A8J6LAW3"/>
<name>A0A8J6LAW3_TENMO</name>
<reference evidence="2" key="2">
    <citation type="submission" date="2021-08" db="EMBL/GenBank/DDBJ databases">
        <authorList>
            <person name="Eriksson T."/>
        </authorList>
    </citation>
    <scope>NUCLEOTIDE SEQUENCE</scope>
    <source>
        <strain evidence="2">Stoneville</strain>
        <tissue evidence="2">Whole head</tissue>
    </source>
</reference>
<evidence type="ECO:0000256" key="1">
    <source>
        <dbReference type="SAM" id="MobiDB-lite"/>
    </source>
</evidence>
<evidence type="ECO:0000313" key="3">
    <source>
        <dbReference type="Proteomes" id="UP000719412"/>
    </source>
</evidence>
<comment type="caution">
    <text evidence="2">The sequence shown here is derived from an EMBL/GenBank/DDBJ whole genome shotgun (WGS) entry which is preliminary data.</text>
</comment>